<dbReference type="Proteomes" id="UP000198418">
    <property type="component" value="Unassembled WGS sequence"/>
</dbReference>
<dbReference type="HAMAP" id="MF_00272">
    <property type="entry name" value="GcvH"/>
    <property type="match status" value="1"/>
</dbReference>
<dbReference type="Gene3D" id="2.40.50.100">
    <property type="match status" value="1"/>
</dbReference>
<gene>
    <name evidence="3" type="primary">gcvH</name>
    <name evidence="6" type="ORF">SAMN06265338_10942</name>
</gene>
<comment type="subunit">
    <text evidence="3">The glycine cleavage system is composed of four proteins: P, T, L and H.</text>
</comment>
<evidence type="ECO:0000256" key="3">
    <source>
        <dbReference type="HAMAP-Rule" id="MF_00272"/>
    </source>
</evidence>
<comment type="function">
    <text evidence="3">The glycine cleavage system catalyzes the degradation of glycine. The H protein shuttles the methylamine group of glycine from the P protein to the T protein.</text>
</comment>
<evidence type="ECO:0000259" key="5">
    <source>
        <dbReference type="PROSITE" id="PS50968"/>
    </source>
</evidence>
<dbReference type="CDD" id="cd06848">
    <property type="entry name" value="GCS_H"/>
    <property type="match status" value="1"/>
</dbReference>
<name>A0A212RYX9_RHOAC</name>
<comment type="cofactor">
    <cofactor evidence="3">
        <name>(R)-lipoate</name>
        <dbReference type="ChEBI" id="CHEBI:83088"/>
    </cofactor>
    <text evidence="3">Binds 1 lipoyl cofactor covalently.</text>
</comment>
<dbReference type="PANTHER" id="PTHR11715">
    <property type="entry name" value="GLYCINE CLEAVAGE SYSTEM H PROTEIN"/>
    <property type="match status" value="1"/>
</dbReference>
<dbReference type="GO" id="GO:0009249">
    <property type="term" value="P:protein lipoylation"/>
    <property type="evidence" value="ECO:0007669"/>
    <property type="project" value="TreeGrafter"/>
</dbReference>
<evidence type="ECO:0000256" key="1">
    <source>
        <dbReference type="ARBA" id="ARBA00009249"/>
    </source>
</evidence>
<dbReference type="OrthoDB" id="9796712at2"/>
<accession>A0A212RYX9</accession>
<proteinExistence type="inferred from homology"/>
<dbReference type="InterPro" id="IPR017453">
    <property type="entry name" value="GCV_H_sub"/>
</dbReference>
<dbReference type="NCBIfam" id="TIGR00527">
    <property type="entry name" value="gcvH"/>
    <property type="match status" value="1"/>
</dbReference>
<organism evidence="6 7">
    <name type="scientific">Rhodoblastus acidophilus</name>
    <name type="common">Rhodopseudomonas acidophila</name>
    <dbReference type="NCBI Taxonomy" id="1074"/>
    <lineage>
        <taxon>Bacteria</taxon>
        <taxon>Pseudomonadati</taxon>
        <taxon>Pseudomonadota</taxon>
        <taxon>Alphaproteobacteria</taxon>
        <taxon>Hyphomicrobiales</taxon>
        <taxon>Rhodoblastaceae</taxon>
        <taxon>Rhodoblastus</taxon>
    </lineage>
</organism>
<sequence>MSHILFTKDHEYIVVEGDVGTVGITDFAQCQLGDVVFVELPEIGKATKPGEQAGVVESVKAASDVFAPISGEVVEVNAALEDNPALVNEDAQGKGWFYKVKIADPAELEGLMDEAAYKALLDSHA</sequence>
<dbReference type="PANTHER" id="PTHR11715:SF3">
    <property type="entry name" value="GLYCINE CLEAVAGE SYSTEM H PROTEIN-RELATED"/>
    <property type="match status" value="1"/>
</dbReference>
<dbReference type="NCBIfam" id="NF002270">
    <property type="entry name" value="PRK01202.1"/>
    <property type="match status" value="1"/>
</dbReference>
<comment type="similarity">
    <text evidence="1 3">Belongs to the GcvH family.</text>
</comment>
<dbReference type="Pfam" id="PF01597">
    <property type="entry name" value="GCV_H"/>
    <property type="match status" value="1"/>
</dbReference>
<dbReference type="GO" id="GO:0005960">
    <property type="term" value="C:glycine cleavage complex"/>
    <property type="evidence" value="ECO:0007669"/>
    <property type="project" value="InterPro"/>
</dbReference>
<evidence type="ECO:0000313" key="7">
    <source>
        <dbReference type="Proteomes" id="UP000198418"/>
    </source>
</evidence>
<reference evidence="7" key="1">
    <citation type="submission" date="2017-06" db="EMBL/GenBank/DDBJ databases">
        <authorList>
            <person name="Varghese N."/>
            <person name="Submissions S."/>
        </authorList>
    </citation>
    <scope>NUCLEOTIDE SEQUENCE [LARGE SCALE GENOMIC DNA]</scope>
    <source>
        <strain evidence="7">DSM 137</strain>
    </source>
</reference>
<evidence type="ECO:0000256" key="2">
    <source>
        <dbReference type="ARBA" id="ARBA00022823"/>
    </source>
</evidence>
<dbReference type="AlphaFoldDB" id="A0A212RYX9"/>
<dbReference type="GO" id="GO:0019464">
    <property type="term" value="P:glycine decarboxylation via glycine cleavage system"/>
    <property type="evidence" value="ECO:0007669"/>
    <property type="project" value="UniProtKB-UniRule"/>
</dbReference>
<protein>
    <recommendedName>
        <fullName evidence="3">Glycine cleavage system H protein</fullName>
    </recommendedName>
</protein>
<feature type="modified residue" description="N6-lipoyllysine" evidence="3 4">
    <location>
        <position position="60"/>
    </location>
</feature>
<keyword evidence="7" id="KW-1185">Reference proteome</keyword>
<dbReference type="GO" id="GO:0005829">
    <property type="term" value="C:cytosol"/>
    <property type="evidence" value="ECO:0007669"/>
    <property type="project" value="TreeGrafter"/>
</dbReference>
<dbReference type="InterPro" id="IPR033753">
    <property type="entry name" value="GCV_H/Fam206"/>
</dbReference>
<evidence type="ECO:0000256" key="4">
    <source>
        <dbReference type="PIRSR" id="PIRSR617453-50"/>
    </source>
</evidence>
<dbReference type="RefSeq" id="WP_088521583.1">
    <property type="nucleotide sequence ID" value="NZ_FYDG01000009.1"/>
</dbReference>
<feature type="domain" description="Lipoyl-binding" evidence="5">
    <location>
        <begin position="19"/>
        <end position="101"/>
    </location>
</feature>
<dbReference type="SUPFAM" id="SSF51230">
    <property type="entry name" value="Single hybrid motif"/>
    <property type="match status" value="1"/>
</dbReference>
<dbReference type="PROSITE" id="PS50968">
    <property type="entry name" value="BIOTINYL_LIPOYL"/>
    <property type="match status" value="1"/>
</dbReference>
<dbReference type="EMBL" id="FYDG01000009">
    <property type="protein sequence ID" value="SNB78043.1"/>
    <property type="molecule type" value="Genomic_DNA"/>
</dbReference>
<dbReference type="InterPro" id="IPR011053">
    <property type="entry name" value="Single_hybrid_motif"/>
</dbReference>
<evidence type="ECO:0000313" key="6">
    <source>
        <dbReference type="EMBL" id="SNB78043.1"/>
    </source>
</evidence>
<dbReference type="InterPro" id="IPR000089">
    <property type="entry name" value="Biotin_lipoyl"/>
</dbReference>
<keyword evidence="2 3" id="KW-0450">Lipoyl</keyword>
<dbReference type="InterPro" id="IPR002930">
    <property type="entry name" value="GCV_H"/>
</dbReference>